<dbReference type="Proteomes" id="UP000886611">
    <property type="component" value="Unassembled WGS sequence"/>
</dbReference>
<feature type="domain" description="Ig-like" evidence="1">
    <location>
        <begin position="149"/>
        <end position="235"/>
    </location>
</feature>
<organism evidence="2 3">
    <name type="scientific">Polypterus senegalus</name>
    <name type="common">Senegal bichir</name>
    <dbReference type="NCBI Taxonomy" id="55291"/>
    <lineage>
        <taxon>Eukaryota</taxon>
        <taxon>Metazoa</taxon>
        <taxon>Chordata</taxon>
        <taxon>Craniata</taxon>
        <taxon>Vertebrata</taxon>
        <taxon>Euteleostomi</taxon>
        <taxon>Actinopterygii</taxon>
        <taxon>Polypteriformes</taxon>
        <taxon>Polypteridae</taxon>
        <taxon>Polypterus</taxon>
    </lineage>
</organism>
<protein>
    <submittedName>
        <fullName evidence="2">KVD33 protein</fullName>
    </submittedName>
</protein>
<proteinExistence type="predicted"/>
<dbReference type="InterPro" id="IPR013783">
    <property type="entry name" value="Ig-like_fold"/>
</dbReference>
<sequence length="245" mass="27257">MRAEPRIKWWKLKKEDCKVEFREEVRQALGGSEELPDSWETTADVDRAMDWLKLTTFLEERQHSWDGLPSPAITLCETTVIQTPTSKSASVGDNVAFKCTTNTEAGSNVAWYHQRPGEAPKLLLYAADELADDIPGRFSGRKSDSSCEITVIQTPAAKSVSVGDNVSFTCTTSTDVSTLLDWYHQRPGEAPKLLIYLGEQLADDIPSRFSGSGSETEYTMTITGVQAEDAGHFYCLQYAEFPLTR</sequence>
<reference evidence="2 3" key="1">
    <citation type="journal article" date="2021" name="Cell">
        <title>Tracing the genetic footprints of vertebrate landing in non-teleost ray-finned fishes.</title>
        <authorList>
            <person name="Bi X."/>
            <person name="Wang K."/>
            <person name="Yang L."/>
            <person name="Pan H."/>
            <person name="Jiang H."/>
            <person name="Wei Q."/>
            <person name="Fang M."/>
            <person name="Yu H."/>
            <person name="Zhu C."/>
            <person name="Cai Y."/>
            <person name="He Y."/>
            <person name="Gan X."/>
            <person name="Zeng H."/>
            <person name="Yu D."/>
            <person name="Zhu Y."/>
            <person name="Jiang H."/>
            <person name="Qiu Q."/>
            <person name="Yang H."/>
            <person name="Zhang Y.E."/>
            <person name="Wang W."/>
            <person name="Zhu M."/>
            <person name="He S."/>
            <person name="Zhang G."/>
        </authorList>
    </citation>
    <scope>NUCLEOTIDE SEQUENCE [LARGE SCALE GENOMIC DNA]</scope>
    <source>
        <strain evidence="2">Bchr_013</strain>
    </source>
</reference>
<feature type="non-terminal residue" evidence="2">
    <location>
        <position position="1"/>
    </location>
</feature>
<dbReference type="InterPro" id="IPR013106">
    <property type="entry name" value="Ig_V-set"/>
</dbReference>
<dbReference type="SMART" id="SM00406">
    <property type="entry name" value="IGv"/>
    <property type="match status" value="1"/>
</dbReference>
<dbReference type="AlphaFoldDB" id="A0A8X7XBQ8"/>
<dbReference type="PANTHER" id="PTHR23267">
    <property type="entry name" value="IMMUNOGLOBULIN LIGHT CHAIN"/>
    <property type="match status" value="1"/>
</dbReference>
<dbReference type="Gene3D" id="2.60.40.10">
    <property type="entry name" value="Immunoglobulins"/>
    <property type="match status" value="2"/>
</dbReference>
<dbReference type="Pfam" id="PF07686">
    <property type="entry name" value="V-set"/>
    <property type="match status" value="2"/>
</dbReference>
<dbReference type="FunFam" id="2.60.40.10:FF:001230">
    <property type="entry name" value="Immunoglobulin kappa variable 8-16"/>
    <property type="match status" value="1"/>
</dbReference>
<dbReference type="InterPro" id="IPR050150">
    <property type="entry name" value="IgV_Light_Chain"/>
</dbReference>
<dbReference type="EMBL" id="JAATIS010001721">
    <property type="protein sequence ID" value="KAG2466290.1"/>
    <property type="molecule type" value="Genomic_DNA"/>
</dbReference>
<evidence type="ECO:0000259" key="1">
    <source>
        <dbReference type="PROSITE" id="PS50835"/>
    </source>
</evidence>
<dbReference type="InterPro" id="IPR036179">
    <property type="entry name" value="Ig-like_dom_sf"/>
</dbReference>
<gene>
    <name evidence="2" type="primary">Igkv1d33_0</name>
    <name evidence="2" type="ORF">GTO96_0017039</name>
</gene>
<evidence type="ECO:0000313" key="3">
    <source>
        <dbReference type="Proteomes" id="UP000886611"/>
    </source>
</evidence>
<comment type="caution">
    <text evidence="2">The sequence shown here is derived from an EMBL/GenBank/DDBJ whole genome shotgun (WGS) entry which is preliminary data.</text>
</comment>
<dbReference type="SUPFAM" id="SSF48726">
    <property type="entry name" value="Immunoglobulin"/>
    <property type="match status" value="2"/>
</dbReference>
<keyword evidence="3" id="KW-1185">Reference proteome</keyword>
<dbReference type="PROSITE" id="PS50835">
    <property type="entry name" value="IG_LIKE"/>
    <property type="match status" value="1"/>
</dbReference>
<dbReference type="InterPro" id="IPR007110">
    <property type="entry name" value="Ig-like_dom"/>
</dbReference>
<accession>A0A8X7XBQ8</accession>
<feature type="non-terminal residue" evidence="2">
    <location>
        <position position="245"/>
    </location>
</feature>
<evidence type="ECO:0000313" key="2">
    <source>
        <dbReference type="EMBL" id="KAG2466290.1"/>
    </source>
</evidence>
<name>A0A8X7XBQ8_POLSE</name>
<dbReference type="CDD" id="cd00099">
    <property type="entry name" value="IgV"/>
    <property type="match status" value="1"/>
</dbReference>